<keyword evidence="14" id="KW-1185">Reference proteome</keyword>
<dbReference type="EnsemblMetazoa" id="XM_019915906.1">
    <property type="protein sequence ID" value="XP_019771465.1"/>
    <property type="gene ID" value="LOC109545304"/>
</dbReference>
<evidence type="ECO:0000259" key="11">
    <source>
        <dbReference type="PROSITE" id="PS01140"/>
    </source>
</evidence>
<gene>
    <name evidence="13" type="primary">109545304</name>
    <name evidence="12" type="ORF">YQE_12724</name>
</gene>
<evidence type="ECO:0000256" key="6">
    <source>
        <dbReference type="ARBA" id="ARBA00023277"/>
    </source>
</evidence>
<feature type="active site" description="Nucleophile" evidence="9">
    <location>
        <position position="40"/>
    </location>
</feature>
<feature type="chain" id="PRO_5010971620" description="Cellulase" evidence="10">
    <location>
        <begin position="19"/>
        <end position="240"/>
    </location>
</feature>
<feature type="signal peptide" evidence="10">
    <location>
        <begin position="1"/>
        <end position="18"/>
    </location>
</feature>
<proteinExistence type="inferred from homology"/>
<keyword evidence="6" id="KW-0119">Carbohydrate metabolism</keyword>
<dbReference type="PANTHER" id="PTHR39730:SF1">
    <property type="entry name" value="ENDOGLUCANASE 1"/>
    <property type="match status" value="1"/>
</dbReference>
<dbReference type="GO" id="GO:0030245">
    <property type="term" value="P:cellulose catabolic process"/>
    <property type="evidence" value="ECO:0007669"/>
    <property type="project" value="UniProtKB-KW"/>
</dbReference>
<dbReference type="InterPro" id="IPR052288">
    <property type="entry name" value="GH45_Enzymes"/>
</dbReference>
<keyword evidence="8" id="KW-0624">Polysaccharide degradation</keyword>
<evidence type="ECO:0000256" key="5">
    <source>
        <dbReference type="ARBA" id="ARBA00023001"/>
    </source>
</evidence>
<keyword evidence="4" id="KW-0378">Hydrolase</keyword>
<reference evidence="13" key="2">
    <citation type="submission" date="2024-08" db="UniProtKB">
        <authorList>
            <consortium name="EnsemblMetazoa"/>
        </authorList>
    </citation>
    <scope>IDENTIFICATION</scope>
</reference>
<evidence type="ECO:0000256" key="4">
    <source>
        <dbReference type="ARBA" id="ARBA00022801"/>
    </source>
</evidence>
<evidence type="ECO:0000256" key="9">
    <source>
        <dbReference type="PROSITE-ProRule" id="PRU10069"/>
    </source>
</evidence>
<name>N6SSC6_DENPD</name>
<evidence type="ECO:0000256" key="10">
    <source>
        <dbReference type="SAM" id="SignalP"/>
    </source>
</evidence>
<dbReference type="EMBL" id="KB741291">
    <property type="protein sequence ID" value="ENN70549.1"/>
    <property type="molecule type" value="Genomic_DNA"/>
</dbReference>
<dbReference type="Gene3D" id="2.40.40.10">
    <property type="entry name" value="RlpA-like domain"/>
    <property type="match status" value="1"/>
</dbReference>
<dbReference type="KEGG" id="dpa:109545304"/>
<evidence type="ECO:0000313" key="14">
    <source>
        <dbReference type="Proteomes" id="UP000019118"/>
    </source>
</evidence>
<keyword evidence="7" id="KW-0326">Glycosidase</keyword>
<dbReference type="SUPFAM" id="SSF50685">
    <property type="entry name" value="Barwin-like endoglucanases"/>
    <property type="match status" value="1"/>
</dbReference>
<feature type="non-terminal residue" evidence="12">
    <location>
        <position position="1"/>
    </location>
</feature>
<dbReference type="HOGENOM" id="CLU_045022_2_0_1"/>
<dbReference type="AlphaFoldDB" id="N6SSC6"/>
<dbReference type="Pfam" id="PF02015">
    <property type="entry name" value="Glyco_hydro_45"/>
    <property type="match status" value="1"/>
</dbReference>
<dbReference type="InterPro" id="IPR000334">
    <property type="entry name" value="Glyco_hydro_45"/>
</dbReference>
<sequence length="240" mass="25251">MRGLAVILLAQLAVFAQASTDVIPIPDGVSGSGITTRYWDCCKAGCSWQENLSESGATSPVRSCAADGQTTIDIETQSGCTDTGDVAYMCSDQQPWVYNETLSFGWVAASFGGGSEYNKCCHCLLLKLQGQLAGKSMLVQITNTGSPLGQNHFDIAMPGGGAGLYATGCTNEWDSPVGGWGDPISGISSVEECSELPASLQSGCQWRFGWFEGVDNPDVEFLEIECPSELTSISGCVVAN</sequence>
<protein>
    <recommendedName>
        <fullName evidence="3 9">Cellulase</fullName>
        <ecNumber evidence="3 9">3.2.1.4</ecNumber>
    </recommendedName>
</protein>
<dbReference type="PROSITE" id="PS01140">
    <property type="entry name" value="GLYCOSYL_HYDROL_F45"/>
    <property type="match status" value="1"/>
</dbReference>
<dbReference type="EC" id="3.2.1.4" evidence="3 9"/>
<comment type="similarity">
    <text evidence="2">Belongs to the glycosyl hydrolase 45 (cellulase K) family.</text>
</comment>
<dbReference type="PANTHER" id="PTHR39730">
    <property type="entry name" value="ENDOGLUCANASE 1"/>
    <property type="match status" value="1"/>
</dbReference>
<accession>N6SSC6</accession>
<evidence type="ECO:0000256" key="8">
    <source>
        <dbReference type="ARBA" id="ARBA00023326"/>
    </source>
</evidence>
<evidence type="ECO:0000313" key="13">
    <source>
        <dbReference type="EnsemblMetazoa" id="XP_019771465.1"/>
    </source>
</evidence>
<evidence type="ECO:0000256" key="7">
    <source>
        <dbReference type="ARBA" id="ARBA00023295"/>
    </source>
</evidence>
<evidence type="ECO:0000256" key="3">
    <source>
        <dbReference type="ARBA" id="ARBA00012601"/>
    </source>
</evidence>
<keyword evidence="10" id="KW-0732">Signal</keyword>
<dbReference type="Proteomes" id="UP000019118">
    <property type="component" value="Unassembled WGS sequence"/>
</dbReference>
<evidence type="ECO:0000256" key="1">
    <source>
        <dbReference type="ARBA" id="ARBA00000966"/>
    </source>
</evidence>
<keyword evidence="5" id="KW-0136">Cellulose degradation</keyword>
<dbReference type="GO" id="GO:0008810">
    <property type="term" value="F:cellulase activity"/>
    <property type="evidence" value="ECO:0007669"/>
    <property type="project" value="UniProtKB-EC"/>
</dbReference>
<reference evidence="12 14" key="1">
    <citation type="journal article" date="2013" name="Genome Biol.">
        <title>Draft genome of the mountain pine beetle, Dendroctonus ponderosae Hopkins, a major forest pest.</title>
        <authorList>
            <person name="Keeling C.I."/>
            <person name="Yuen M.M."/>
            <person name="Liao N.Y."/>
            <person name="Docking T.R."/>
            <person name="Chan S.K."/>
            <person name="Taylor G.A."/>
            <person name="Palmquist D.L."/>
            <person name="Jackman S.D."/>
            <person name="Nguyen A."/>
            <person name="Li M."/>
            <person name="Henderson H."/>
            <person name="Janes J.K."/>
            <person name="Zhao Y."/>
            <person name="Pandoh P."/>
            <person name="Moore R."/>
            <person name="Sperling F.A."/>
            <person name="Huber D.P."/>
            <person name="Birol I."/>
            <person name="Jones S.J."/>
            <person name="Bohlmann J."/>
        </authorList>
    </citation>
    <scope>NUCLEOTIDE SEQUENCE</scope>
</reference>
<comment type="catalytic activity">
    <reaction evidence="1 9">
        <text>Endohydrolysis of (1-&gt;4)-beta-D-glucosidic linkages in cellulose, lichenin and cereal beta-D-glucans.</text>
        <dbReference type="EC" id="3.2.1.4"/>
    </reaction>
</comment>
<evidence type="ECO:0000313" key="12">
    <source>
        <dbReference type="EMBL" id="ENN70549.1"/>
    </source>
</evidence>
<feature type="domain" description="Glycosyl hydrolases family 45 active site" evidence="11">
    <location>
        <begin position="35"/>
        <end position="46"/>
    </location>
</feature>
<dbReference type="InterPro" id="IPR036908">
    <property type="entry name" value="RlpA-like_sf"/>
</dbReference>
<dbReference type="OrthoDB" id="10035502at2759"/>
<organism evidence="12">
    <name type="scientific">Dendroctonus ponderosae</name>
    <name type="common">Mountain pine beetle</name>
    <dbReference type="NCBI Taxonomy" id="77166"/>
    <lineage>
        <taxon>Eukaryota</taxon>
        <taxon>Metazoa</taxon>
        <taxon>Ecdysozoa</taxon>
        <taxon>Arthropoda</taxon>
        <taxon>Hexapoda</taxon>
        <taxon>Insecta</taxon>
        <taxon>Pterygota</taxon>
        <taxon>Neoptera</taxon>
        <taxon>Endopterygota</taxon>
        <taxon>Coleoptera</taxon>
        <taxon>Polyphaga</taxon>
        <taxon>Cucujiformia</taxon>
        <taxon>Curculionidae</taxon>
        <taxon>Scolytinae</taxon>
        <taxon>Dendroctonus</taxon>
    </lineage>
</organism>
<evidence type="ECO:0000256" key="2">
    <source>
        <dbReference type="ARBA" id="ARBA00007793"/>
    </source>
</evidence>